<evidence type="ECO:0000256" key="1">
    <source>
        <dbReference type="ARBA" id="ARBA00004514"/>
    </source>
</evidence>
<dbReference type="SMART" id="SM00851">
    <property type="entry name" value="MGS"/>
    <property type="match status" value="1"/>
</dbReference>
<dbReference type="GO" id="GO:0004643">
    <property type="term" value="F:phosphoribosylaminoimidazolecarboxamide formyltransferase activity"/>
    <property type="evidence" value="ECO:0007669"/>
    <property type="project" value="UniProtKB-EC"/>
</dbReference>
<evidence type="ECO:0000256" key="10">
    <source>
        <dbReference type="ARBA" id="ARBA00050488"/>
    </source>
</evidence>
<evidence type="ECO:0000256" key="12">
    <source>
        <dbReference type="ARBA" id="ARBA00054363"/>
    </source>
</evidence>
<evidence type="ECO:0000256" key="3">
    <source>
        <dbReference type="ARBA" id="ARBA00004954"/>
    </source>
</evidence>
<keyword evidence="7" id="KW-0658">Purine biosynthesis</keyword>
<dbReference type="Pfam" id="PF02142">
    <property type="entry name" value="MGS"/>
    <property type="match status" value="1"/>
</dbReference>
<evidence type="ECO:0000256" key="11">
    <source>
        <dbReference type="ARBA" id="ARBA00050687"/>
    </source>
</evidence>
<keyword evidence="6" id="KW-0808">Transferase</keyword>
<dbReference type="Gene3D" id="3.40.50.1380">
    <property type="entry name" value="Methylglyoxal synthase-like domain"/>
    <property type="match status" value="1"/>
</dbReference>
<dbReference type="FunFam" id="1.10.287.440:FF:000001">
    <property type="entry name" value="Bifunctional purine biosynthesis protein PURH"/>
    <property type="match status" value="1"/>
</dbReference>
<evidence type="ECO:0000256" key="9">
    <source>
        <dbReference type="ARBA" id="ARBA00023268"/>
    </source>
</evidence>
<feature type="domain" description="MGS-like" evidence="13">
    <location>
        <begin position="1"/>
        <end position="146"/>
    </location>
</feature>
<dbReference type="SUPFAM" id="SSF53927">
    <property type="entry name" value="Cytidine deaminase-like"/>
    <property type="match status" value="1"/>
</dbReference>
<dbReference type="InterPro" id="IPR011607">
    <property type="entry name" value="MGS-like_dom"/>
</dbReference>
<dbReference type="OrthoDB" id="6017153at2759"/>
<dbReference type="Gene3D" id="1.10.287.440">
    <property type="match status" value="1"/>
</dbReference>
<accession>A0A2V1D2P7</accession>
<dbReference type="Gene3D" id="3.40.140.20">
    <property type="match status" value="2"/>
</dbReference>
<reference evidence="14 15" key="1">
    <citation type="journal article" date="2018" name="Sci. Rep.">
        <title>Comparative genomics provides insights into the lifestyle and reveals functional heterogeneity of dark septate endophytic fungi.</title>
        <authorList>
            <person name="Knapp D.G."/>
            <person name="Nemeth J.B."/>
            <person name="Barry K."/>
            <person name="Hainaut M."/>
            <person name="Henrissat B."/>
            <person name="Johnson J."/>
            <person name="Kuo A."/>
            <person name="Lim J.H.P."/>
            <person name="Lipzen A."/>
            <person name="Nolan M."/>
            <person name="Ohm R.A."/>
            <person name="Tamas L."/>
            <person name="Grigoriev I.V."/>
            <person name="Spatafora J.W."/>
            <person name="Nagy L.G."/>
            <person name="Kovacs G.M."/>
        </authorList>
    </citation>
    <scope>NUCLEOTIDE SEQUENCE [LARGE SCALE GENOMIC DNA]</scope>
    <source>
        <strain evidence="14 15">DSE2036</strain>
    </source>
</reference>
<comment type="similarity">
    <text evidence="4">Belongs to the PurH family.</text>
</comment>
<dbReference type="HAMAP" id="MF_00139">
    <property type="entry name" value="PurH"/>
    <property type="match status" value="1"/>
</dbReference>
<evidence type="ECO:0000256" key="6">
    <source>
        <dbReference type="ARBA" id="ARBA00022679"/>
    </source>
</evidence>
<evidence type="ECO:0000313" key="14">
    <source>
        <dbReference type="EMBL" id="PVH92296.1"/>
    </source>
</evidence>
<dbReference type="PIRSF" id="PIRSF000414">
    <property type="entry name" value="AICARFT_IMPCHas"/>
    <property type="match status" value="1"/>
</dbReference>
<evidence type="ECO:0000259" key="13">
    <source>
        <dbReference type="PROSITE" id="PS51855"/>
    </source>
</evidence>
<dbReference type="EMBL" id="KZ805697">
    <property type="protein sequence ID" value="PVH92296.1"/>
    <property type="molecule type" value="Genomic_DNA"/>
</dbReference>
<organism evidence="14 15">
    <name type="scientific">Periconia macrospinosa</name>
    <dbReference type="NCBI Taxonomy" id="97972"/>
    <lineage>
        <taxon>Eukaryota</taxon>
        <taxon>Fungi</taxon>
        <taxon>Dikarya</taxon>
        <taxon>Ascomycota</taxon>
        <taxon>Pezizomycotina</taxon>
        <taxon>Dothideomycetes</taxon>
        <taxon>Pleosporomycetidae</taxon>
        <taxon>Pleosporales</taxon>
        <taxon>Massarineae</taxon>
        <taxon>Periconiaceae</taxon>
        <taxon>Periconia</taxon>
    </lineage>
</organism>
<evidence type="ECO:0000313" key="15">
    <source>
        <dbReference type="Proteomes" id="UP000244855"/>
    </source>
</evidence>
<keyword evidence="8" id="KW-0378">Hydrolase</keyword>
<comment type="catalytic activity">
    <reaction evidence="10">
        <text>(6R)-10-formyltetrahydrofolate + 5-amino-1-(5-phospho-beta-D-ribosyl)imidazole-4-carboxamide = 5-formamido-1-(5-phospho-D-ribosyl)imidazole-4-carboxamide + (6S)-5,6,7,8-tetrahydrofolate</text>
        <dbReference type="Rhea" id="RHEA:22192"/>
        <dbReference type="ChEBI" id="CHEBI:57453"/>
        <dbReference type="ChEBI" id="CHEBI:58467"/>
        <dbReference type="ChEBI" id="CHEBI:58475"/>
        <dbReference type="ChEBI" id="CHEBI:195366"/>
        <dbReference type="EC" id="2.1.2.3"/>
    </reaction>
</comment>
<keyword evidence="9" id="KW-0511">Multifunctional enzyme</keyword>
<evidence type="ECO:0000256" key="8">
    <source>
        <dbReference type="ARBA" id="ARBA00022801"/>
    </source>
</evidence>
<dbReference type="PANTHER" id="PTHR11692:SF0">
    <property type="entry name" value="BIFUNCTIONAL PURINE BIOSYNTHESIS PROTEIN ATIC"/>
    <property type="match status" value="1"/>
</dbReference>
<dbReference type="InterPro" id="IPR024050">
    <property type="entry name" value="AICAR_Tfase_insert_dom_sf"/>
</dbReference>
<comment type="pathway">
    <text evidence="2">Purine metabolism; IMP biosynthesis via de novo pathway; IMP from 5-formamido-1-(5-phospho-D-ribosyl)imidazole-4-carboxamide: step 1/1.</text>
</comment>
<evidence type="ECO:0000256" key="7">
    <source>
        <dbReference type="ARBA" id="ARBA00022755"/>
    </source>
</evidence>
<dbReference type="GO" id="GO:0005829">
    <property type="term" value="C:cytosol"/>
    <property type="evidence" value="ECO:0007669"/>
    <property type="project" value="UniProtKB-SubCell"/>
</dbReference>
<dbReference type="NCBIfam" id="TIGR00355">
    <property type="entry name" value="purH"/>
    <property type="match status" value="1"/>
</dbReference>
<keyword evidence="5" id="KW-0963">Cytoplasm</keyword>
<evidence type="ECO:0000256" key="4">
    <source>
        <dbReference type="ARBA" id="ARBA00007667"/>
    </source>
</evidence>
<dbReference type="GO" id="GO:0006189">
    <property type="term" value="P:'de novo' IMP biosynthetic process"/>
    <property type="evidence" value="ECO:0007669"/>
    <property type="project" value="UniProtKB-UniPathway"/>
</dbReference>
<comment type="function">
    <text evidence="12">Bifunctional enzyme that catalyzes the last two steps of purine biosynthesis. Acts as a transformylase that incorporates a formyl group to the AMP analog AICAR (5-amino-1-(5-phospho-beta-D-ribosyl)imidazole-4-carboxamide) to produce the intermediate formyl-AICAR (FAICAR). Also catalyzes the cyclization of FAICAR to IMP.</text>
</comment>
<evidence type="ECO:0000256" key="2">
    <source>
        <dbReference type="ARBA" id="ARBA00004844"/>
    </source>
</evidence>
<dbReference type="NCBIfam" id="NF005492">
    <property type="entry name" value="PRK07106.1"/>
    <property type="match status" value="1"/>
</dbReference>
<dbReference type="InterPro" id="IPR024051">
    <property type="entry name" value="AICAR_Tfase_dup_dom_sf"/>
</dbReference>
<protein>
    <submittedName>
        <fullName evidence="14">AICARFT/IMPCHase bienzyme</fullName>
    </submittedName>
</protein>
<gene>
    <name evidence="14" type="ORF">DM02DRAFT_605545</name>
</gene>
<dbReference type="InterPro" id="IPR016193">
    <property type="entry name" value="Cytidine_deaminase-like"/>
</dbReference>
<dbReference type="InterPro" id="IPR002695">
    <property type="entry name" value="PurH-like"/>
</dbReference>
<dbReference type="PROSITE" id="PS51855">
    <property type="entry name" value="MGS"/>
    <property type="match status" value="1"/>
</dbReference>
<dbReference type="SUPFAM" id="SSF52335">
    <property type="entry name" value="Methylglyoxal synthase-like"/>
    <property type="match status" value="1"/>
</dbReference>
<dbReference type="PANTHER" id="PTHR11692">
    <property type="entry name" value="BIFUNCTIONAL PURINE BIOSYNTHESIS PROTEIN PURH"/>
    <property type="match status" value="1"/>
</dbReference>
<comment type="pathway">
    <text evidence="3">Purine metabolism; IMP biosynthesis via de novo pathway; 5-formamido-1-(5-phospho-D-ribosyl)imidazole-4-carboxamide from 5-amino-1-(5-phospho-D-ribosyl)imidazole-4-carboxamide (10-formyl THF route): step 1/1.</text>
</comment>
<evidence type="ECO:0000256" key="5">
    <source>
        <dbReference type="ARBA" id="ARBA00022490"/>
    </source>
</evidence>
<dbReference type="InterPro" id="IPR036914">
    <property type="entry name" value="MGS-like_dom_sf"/>
</dbReference>
<sequence>MSGQKTAILSVYDKTGLLDLAKGLIDNNVRLLASGGTAKMIRQANFPVDDVSAITKAPEMLGGRVKTLHPAVHGGILARNIESDDSDLSANSIDKIDFVVCNLYPFSETVARINVTIPEAVEEIDIGGVTLLRAAAKNHSRVTTISDPRDYHDFLVELKEHNGEVSEKSRQKYALKAFEQTAAYDSAISGFFRKKYAGEGEQQLPLRYGANPHQKPATVFMSEAQLPFKVLCGAPGYINLLDALNAWPLVQELSKALNYPAAASFKHVSPAGAAIGVPLSAEERKVYMVDDIEGIENSGLAQAYARARGADRMSSFGDMIALSHEVDLPTAKIISREVSDGVIAPKYSDEALEVLKKKKGGKFLVLQMDPDFVPAAEETRTVFGINLQQHRNDAKIVPAETFNTVIVPKNSSPLPESALRDLTVATIALKYTQSNSVCYALNGQVIGLGAGQQSRIHCTRLAGDKADNWWMRFHAKTLSLSWKKGTKRPSKSNAIDLLCSGLVPDSGIEREDFEANFEEGKVPEPFTPQERKEWLQKLQGVCLSSDAFFPFIDNVFRAERSGVKFLAAPTGSQNDGAVFETAEKLGMTFVEQHIRLFHH</sequence>
<comment type="subcellular location">
    <subcellularLocation>
        <location evidence="1">Cytoplasm</location>
        <location evidence="1">Cytosol</location>
    </subcellularLocation>
</comment>
<dbReference type="SMART" id="SM00798">
    <property type="entry name" value="AICARFT_IMPCHas"/>
    <property type="match status" value="1"/>
</dbReference>
<dbReference type="AlphaFoldDB" id="A0A2V1D2P7"/>
<keyword evidence="15" id="KW-1185">Reference proteome</keyword>
<dbReference type="Pfam" id="PF01808">
    <property type="entry name" value="AICARFT_IMPCHas"/>
    <property type="match status" value="1"/>
</dbReference>
<dbReference type="GO" id="GO:0003937">
    <property type="term" value="F:IMP cyclohydrolase activity"/>
    <property type="evidence" value="ECO:0007669"/>
    <property type="project" value="UniProtKB-EC"/>
</dbReference>
<dbReference type="Proteomes" id="UP000244855">
    <property type="component" value="Unassembled WGS sequence"/>
</dbReference>
<dbReference type="UniPathway" id="UPA00074">
    <property type="reaction ID" value="UER00133"/>
</dbReference>
<dbReference type="CDD" id="cd01421">
    <property type="entry name" value="IMPCH"/>
    <property type="match status" value="1"/>
</dbReference>
<comment type="catalytic activity">
    <reaction evidence="11">
        <text>IMP + H2O = 5-formamido-1-(5-phospho-D-ribosyl)imidazole-4-carboxamide</text>
        <dbReference type="Rhea" id="RHEA:18445"/>
        <dbReference type="ChEBI" id="CHEBI:15377"/>
        <dbReference type="ChEBI" id="CHEBI:58053"/>
        <dbReference type="ChEBI" id="CHEBI:58467"/>
        <dbReference type="EC" id="3.5.4.10"/>
    </reaction>
</comment>
<proteinExistence type="inferred from homology"/>
<dbReference type="FunFam" id="3.40.140.20:FF:000003">
    <property type="entry name" value="Bifunctional purine biosynthesis protein"/>
    <property type="match status" value="1"/>
</dbReference>
<dbReference type="STRING" id="97972.A0A2V1D2P7"/>
<dbReference type="FunFam" id="3.40.50.1380:FF:000003">
    <property type="entry name" value="Bifunctional purine biosynthesis protein"/>
    <property type="match status" value="1"/>
</dbReference>
<name>A0A2V1D2P7_9PLEO</name>